<dbReference type="GO" id="GO:0032957">
    <property type="term" value="P:inositol trisphosphate metabolic process"/>
    <property type="evidence" value="ECO:0007669"/>
    <property type="project" value="InterPro"/>
</dbReference>
<dbReference type="PANTHER" id="PTHR14217:SF1">
    <property type="entry name" value="INOSITOL-TETRAKISPHOSPHATE 1-KINASE"/>
    <property type="match status" value="1"/>
</dbReference>
<dbReference type="InterPro" id="IPR040464">
    <property type="entry name" value="InsP(3)kin_ATP-grasp"/>
</dbReference>
<evidence type="ECO:0000256" key="6">
    <source>
        <dbReference type="ARBA" id="ARBA00022777"/>
    </source>
</evidence>
<dbReference type="InterPro" id="IPR036412">
    <property type="entry name" value="HAD-like_sf"/>
</dbReference>
<keyword evidence="13" id="KW-1185">Reference proteome</keyword>
<dbReference type="GO" id="GO:0005737">
    <property type="term" value="C:cytoplasm"/>
    <property type="evidence" value="ECO:0007669"/>
    <property type="project" value="TreeGrafter"/>
</dbReference>
<reference evidence="12 13" key="1">
    <citation type="submission" date="2014-06" db="EMBL/GenBank/DDBJ databases">
        <authorList>
            <person name="Swart Estienne"/>
        </authorList>
    </citation>
    <scope>NUCLEOTIDE SEQUENCE [LARGE SCALE GENOMIC DNA]</scope>
    <source>
        <strain evidence="12 13">130c</strain>
    </source>
</reference>
<evidence type="ECO:0000256" key="7">
    <source>
        <dbReference type="ARBA" id="ARBA00022840"/>
    </source>
</evidence>
<feature type="domain" description="ATP-grasp" evidence="11">
    <location>
        <begin position="259"/>
        <end position="465"/>
    </location>
</feature>
<keyword evidence="7 10" id="KW-0067">ATP-binding</keyword>
<organism evidence="12 13">
    <name type="scientific">Stylonychia lemnae</name>
    <name type="common">Ciliate</name>
    <dbReference type="NCBI Taxonomy" id="5949"/>
    <lineage>
        <taxon>Eukaryota</taxon>
        <taxon>Sar</taxon>
        <taxon>Alveolata</taxon>
        <taxon>Ciliophora</taxon>
        <taxon>Intramacronucleata</taxon>
        <taxon>Spirotrichea</taxon>
        <taxon>Stichotrichia</taxon>
        <taxon>Sporadotrichida</taxon>
        <taxon>Oxytrichidae</taxon>
        <taxon>Stylonychinae</taxon>
        <taxon>Stylonychia</taxon>
    </lineage>
</organism>
<comment type="cofactor">
    <cofactor evidence="1">
        <name>Mg(2+)</name>
        <dbReference type="ChEBI" id="CHEBI:18420"/>
    </cofactor>
</comment>
<protein>
    <submittedName>
        <fullName evidence="12">Inositol-tetrakisphosphate 1-kinase</fullName>
    </submittedName>
</protein>
<dbReference type="OMA" id="ANSHQMA"/>
<dbReference type="SUPFAM" id="SSF56059">
    <property type="entry name" value="Glutathione synthetase ATP-binding domain-like"/>
    <property type="match status" value="1"/>
</dbReference>
<evidence type="ECO:0000313" key="13">
    <source>
        <dbReference type="Proteomes" id="UP000039865"/>
    </source>
</evidence>
<evidence type="ECO:0000256" key="2">
    <source>
        <dbReference type="ARBA" id="ARBA00009601"/>
    </source>
</evidence>
<sequence length="472" mass="54791">MQTFGFNIDELFDCFITSGEVGFRKPDPQILQFILDRYPQVQNHEIVYIGDSLAKDILCAHRAGIRSIFMSYCPSNVKQNYQSLASGIIPDFTIVDMRSLPSIFKIMDDDVAFIQSLGDPQIIKSYRDILQQLPSQNRMRVGLLQDGDGVNRNDQFHKTGLLFEESDMQFIPMNLDDPFELNGRLDVMINKGQDIIADYYTEEGSKKAERLRNYINQHKMVVIDSLEGAMKLQSRKTFLTMVGEMINEIKQQNPGHLICEKLKQANFFCLKNDFQDQESVFEQYKEQAALQELKYPIIVKILQASRNSYSHNFYAVSSDAGLRESLAYKGFKDEILIFQELLKHQEVFHKLYIIGEVYDVAVKRSIPHLLVTSGDYFFFQTKMKFDQSSYQTFEKINSFEDQYVSIIAKALVEKYELQLIGADILIEEDTGDLYIIDVNYFSSYEDLTDEKVRNSFKDLIRKLNYQNKISQQ</sequence>
<dbReference type="GO" id="GO:0016853">
    <property type="term" value="F:isomerase activity"/>
    <property type="evidence" value="ECO:0007669"/>
    <property type="project" value="UniProtKB-KW"/>
</dbReference>
<keyword evidence="9" id="KW-0413">Isomerase</keyword>
<dbReference type="GO" id="GO:0005524">
    <property type="term" value="F:ATP binding"/>
    <property type="evidence" value="ECO:0007669"/>
    <property type="project" value="UniProtKB-UniRule"/>
</dbReference>
<keyword evidence="8" id="KW-0460">Magnesium</keyword>
<dbReference type="PANTHER" id="PTHR14217">
    <property type="entry name" value="INOSITOL-TETRAKISPHOSPHATE 1-KINASE"/>
    <property type="match status" value="1"/>
</dbReference>
<dbReference type="GO" id="GO:0052726">
    <property type="term" value="F:inositol-1,3,4-trisphosphate 5-kinase activity"/>
    <property type="evidence" value="ECO:0007669"/>
    <property type="project" value="InterPro"/>
</dbReference>
<keyword evidence="5 10" id="KW-0547">Nucleotide-binding</keyword>
<accession>A0A078AWA3</accession>
<dbReference type="PROSITE" id="PS50975">
    <property type="entry name" value="ATP_GRASP"/>
    <property type="match status" value="1"/>
</dbReference>
<dbReference type="GO" id="GO:0000287">
    <property type="term" value="F:magnesium ion binding"/>
    <property type="evidence" value="ECO:0007669"/>
    <property type="project" value="InterPro"/>
</dbReference>
<dbReference type="Gene3D" id="3.40.50.1000">
    <property type="entry name" value="HAD superfamily/HAD-like"/>
    <property type="match status" value="1"/>
</dbReference>
<dbReference type="EMBL" id="CCKQ01014573">
    <property type="protein sequence ID" value="CDW86356.1"/>
    <property type="molecule type" value="Genomic_DNA"/>
</dbReference>
<dbReference type="InterPro" id="IPR008656">
    <property type="entry name" value="Inositol_tetrakis-P_1-kinase"/>
</dbReference>
<evidence type="ECO:0000256" key="10">
    <source>
        <dbReference type="PROSITE-ProRule" id="PRU00409"/>
    </source>
</evidence>
<dbReference type="InterPro" id="IPR041492">
    <property type="entry name" value="HAD_2"/>
</dbReference>
<evidence type="ECO:0000313" key="12">
    <source>
        <dbReference type="EMBL" id="CDW86356.1"/>
    </source>
</evidence>
<dbReference type="Proteomes" id="UP000039865">
    <property type="component" value="Unassembled WGS sequence"/>
</dbReference>
<dbReference type="Pfam" id="PF13419">
    <property type="entry name" value="HAD_2"/>
    <property type="match status" value="1"/>
</dbReference>
<gene>
    <name evidence="12" type="primary">Contig7610.g8112</name>
    <name evidence="12" type="ORF">STYLEM_15450</name>
</gene>
<evidence type="ECO:0000256" key="3">
    <source>
        <dbReference type="ARBA" id="ARBA00022679"/>
    </source>
</evidence>
<evidence type="ECO:0000256" key="1">
    <source>
        <dbReference type="ARBA" id="ARBA00001946"/>
    </source>
</evidence>
<dbReference type="InterPro" id="IPR011761">
    <property type="entry name" value="ATP-grasp"/>
</dbReference>
<dbReference type="AlphaFoldDB" id="A0A078AWA3"/>
<evidence type="ECO:0000256" key="4">
    <source>
        <dbReference type="ARBA" id="ARBA00022723"/>
    </source>
</evidence>
<comment type="similarity">
    <text evidence="2">Belongs to the ITPK1 family.</text>
</comment>
<keyword evidence="6 12" id="KW-0418">Kinase</keyword>
<dbReference type="InterPro" id="IPR023214">
    <property type="entry name" value="HAD_sf"/>
</dbReference>
<name>A0A078AWA3_STYLE</name>
<keyword evidence="4" id="KW-0479">Metal-binding</keyword>
<dbReference type="Pfam" id="PF05770">
    <property type="entry name" value="Ins134_P3_kin"/>
    <property type="match status" value="1"/>
</dbReference>
<keyword evidence="3" id="KW-0808">Transferase</keyword>
<evidence type="ECO:0000256" key="8">
    <source>
        <dbReference type="ARBA" id="ARBA00022842"/>
    </source>
</evidence>
<dbReference type="InParanoid" id="A0A078AWA3"/>
<dbReference type="SUPFAM" id="SSF56784">
    <property type="entry name" value="HAD-like"/>
    <property type="match status" value="1"/>
</dbReference>
<dbReference type="GO" id="GO:0052725">
    <property type="term" value="F:inositol-1,3,4-trisphosphate 6-kinase activity"/>
    <property type="evidence" value="ECO:0007669"/>
    <property type="project" value="InterPro"/>
</dbReference>
<proteinExistence type="inferred from homology"/>
<evidence type="ECO:0000256" key="9">
    <source>
        <dbReference type="ARBA" id="ARBA00023235"/>
    </source>
</evidence>
<dbReference type="GO" id="GO:0047325">
    <property type="term" value="F:inositol-3,4,5,6-tetrakisphosphate 1-kinase activity"/>
    <property type="evidence" value="ECO:0007669"/>
    <property type="project" value="InterPro"/>
</dbReference>
<evidence type="ECO:0000259" key="11">
    <source>
        <dbReference type="PROSITE" id="PS50975"/>
    </source>
</evidence>
<dbReference type="OrthoDB" id="25308at2759"/>
<evidence type="ECO:0000256" key="5">
    <source>
        <dbReference type="ARBA" id="ARBA00022741"/>
    </source>
</evidence>
<dbReference type="Gene3D" id="3.30.470.20">
    <property type="entry name" value="ATP-grasp fold, B domain"/>
    <property type="match status" value="1"/>
</dbReference>